<feature type="transmembrane region" description="Helical" evidence="1">
    <location>
        <begin position="355"/>
        <end position="373"/>
    </location>
</feature>
<feature type="transmembrane region" description="Helical" evidence="1">
    <location>
        <begin position="218"/>
        <end position="239"/>
    </location>
</feature>
<reference evidence="2 3" key="1">
    <citation type="submission" date="2020-02" db="EMBL/GenBank/DDBJ databases">
        <title>Draft genome sequence of two Spirosoma agri KCTC 52727 and Spirosoma terrae KCTC 52035.</title>
        <authorList>
            <person name="Rojas J."/>
            <person name="Ambika Manirajan B."/>
            <person name="Ratering S."/>
            <person name="Suarez C."/>
            <person name="Schnell S."/>
        </authorList>
    </citation>
    <scope>NUCLEOTIDE SEQUENCE [LARGE SCALE GENOMIC DNA]</scope>
    <source>
        <strain evidence="2 3">KCTC 52727</strain>
    </source>
</reference>
<keyword evidence="1" id="KW-1133">Transmembrane helix</keyword>
<keyword evidence="1" id="KW-0472">Membrane</keyword>
<proteinExistence type="predicted"/>
<name>A0A6M0IGG7_9BACT</name>
<protein>
    <recommendedName>
        <fullName evidence="4">DUF2029 domain-containing protein</fullName>
    </recommendedName>
</protein>
<evidence type="ECO:0000313" key="2">
    <source>
        <dbReference type="EMBL" id="NEU67264.1"/>
    </source>
</evidence>
<evidence type="ECO:0008006" key="4">
    <source>
        <dbReference type="Google" id="ProtNLM"/>
    </source>
</evidence>
<dbReference type="EMBL" id="JAAGNZ010000001">
    <property type="protein sequence ID" value="NEU67264.1"/>
    <property type="molecule type" value="Genomic_DNA"/>
</dbReference>
<feature type="transmembrane region" description="Helical" evidence="1">
    <location>
        <begin position="312"/>
        <end position="328"/>
    </location>
</feature>
<evidence type="ECO:0000313" key="3">
    <source>
        <dbReference type="Proteomes" id="UP000477386"/>
    </source>
</evidence>
<keyword evidence="1" id="KW-0812">Transmembrane</keyword>
<feature type="transmembrane region" description="Helical" evidence="1">
    <location>
        <begin position="146"/>
        <end position="172"/>
    </location>
</feature>
<feature type="transmembrane region" description="Helical" evidence="1">
    <location>
        <begin position="280"/>
        <end position="300"/>
    </location>
</feature>
<feature type="transmembrane region" description="Helical" evidence="1">
    <location>
        <begin position="334"/>
        <end position="350"/>
    </location>
</feature>
<comment type="caution">
    <text evidence="2">The sequence shown here is derived from an EMBL/GenBank/DDBJ whole genome shotgun (WGS) entry which is preliminary data.</text>
</comment>
<feature type="transmembrane region" description="Helical" evidence="1">
    <location>
        <begin position="184"/>
        <end position="211"/>
    </location>
</feature>
<sequence>MSIVYIKTAVSVALGLFLLGILWQRSTITSTLQRTGTWALDVCWLVFRLVPFLITYVVLDYRPQSDVATFYFPIGMSALEGGVPYRDVYSCYSPLFGYWIAPFLSLWSDMRMVVLAMMVVEGLAVRLTFRYYQTQESLGERLFRGVFYYALPLPFVMCVFSGQEDVILWLFVLLAIPLMNSRPFAAGLVLGLGMVATKAVFILLLIPIWLLSLRNVRFAVWFTTGLLAVGIPVILFVYWKAGFPLFIEQQSHEGDYLKAPNWRSILNPFLTDGMRSAVNVWKWGGLLVTMLVMLAGVWRIHTTRSNWRYQDYLPFLYILTYSVMSVVQQNAISNYAYLFMLPLVFTLLDFRRTGFCVALIGFTILAAIHPSLWWRLGEPYYDRLSALGTPTAALEYSIEILILIGFIYYAIQAMNALRRPKPVVQAESYAV</sequence>
<feature type="transmembrane region" description="Helical" evidence="1">
    <location>
        <begin position="393"/>
        <end position="411"/>
    </location>
</feature>
<gene>
    <name evidence="2" type="ORF">GK091_10260</name>
</gene>
<feature type="transmembrane region" description="Helical" evidence="1">
    <location>
        <begin position="6"/>
        <end position="23"/>
    </location>
</feature>
<keyword evidence="3" id="KW-1185">Reference proteome</keyword>
<feature type="transmembrane region" description="Helical" evidence="1">
    <location>
        <begin position="96"/>
        <end position="125"/>
    </location>
</feature>
<dbReference type="Proteomes" id="UP000477386">
    <property type="component" value="Unassembled WGS sequence"/>
</dbReference>
<feature type="transmembrane region" description="Helical" evidence="1">
    <location>
        <begin position="35"/>
        <end position="59"/>
    </location>
</feature>
<dbReference type="AlphaFoldDB" id="A0A6M0IGG7"/>
<evidence type="ECO:0000256" key="1">
    <source>
        <dbReference type="SAM" id="Phobius"/>
    </source>
</evidence>
<accession>A0A6M0IGG7</accession>
<organism evidence="2 3">
    <name type="scientific">Spirosoma agri</name>
    <dbReference type="NCBI Taxonomy" id="1987381"/>
    <lineage>
        <taxon>Bacteria</taxon>
        <taxon>Pseudomonadati</taxon>
        <taxon>Bacteroidota</taxon>
        <taxon>Cytophagia</taxon>
        <taxon>Cytophagales</taxon>
        <taxon>Cytophagaceae</taxon>
        <taxon>Spirosoma</taxon>
    </lineage>
</organism>
<dbReference type="RefSeq" id="WP_164036994.1">
    <property type="nucleotide sequence ID" value="NZ_JAAGNZ010000001.1"/>
</dbReference>